<gene>
    <name evidence="3" type="ORF">ACFSUD_04880</name>
</gene>
<feature type="signal peptide" evidence="1">
    <location>
        <begin position="1"/>
        <end position="21"/>
    </location>
</feature>
<sequence>MLRYFAAGCTALMLGAGVVAAQDEPFGTQADADYAQQLWEAMKASNLAGENAIRTIPYEGTEPHGMLLETFFADAEIEGHIGALVIKRNYGPEGVTPEEVQADPDKHLAAVTIMYRREEGYDADNGNWFWVKYLPDGSLDKNPAGMQLAGRVAKGADAGCIACHAGAPGEDYLFTTD</sequence>
<protein>
    <submittedName>
        <fullName evidence="3">Cytochrome P460 family protein</fullName>
    </submittedName>
</protein>
<dbReference type="EMBL" id="JBHUMP010000003">
    <property type="protein sequence ID" value="MFD2738895.1"/>
    <property type="molecule type" value="Genomic_DNA"/>
</dbReference>
<evidence type="ECO:0000256" key="1">
    <source>
        <dbReference type="SAM" id="SignalP"/>
    </source>
</evidence>
<evidence type="ECO:0000313" key="4">
    <source>
        <dbReference type="Proteomes" id="UP001597474"/>
    </source>
</evidence>
<proteinExistence type="predicted"/>
<evidence type="ECO:0000313" key="3">
    <source>
        <dbReference type="EMBL" id="MFD2738895.1"/>
    </source>
</evidence>
<dbReference type="InterPro" id="IPR032033">
    <property type="entry name" value="Cytochrome_P460"/>
</dbReference>
<reference evidence="4" key="1">
    <citation type="journal article" date="2019" name="Int. J. Syst. Evol. Microbiol.">
        <title>The Global Catalogue of Microorganisms (GCM) 10K type strain sequencing project: providing services to taxonomists for standard genome sequencing and annotation.</title>
        <authorList>
            <consortium name="The Broad Institute Genomics Platform"/>
            <consortium name="The Broad Institute Genome Sequencing Center for Infectious Disease"/>
            <person name="Wu L."/>
            <person name="Ma J."/>
        </authorList>
    </citation>
    <scope>NUCLEOTIDE SEQUENCE [LARGE SCALE GENOMIC DNA]</scope>
    <source>
        <strain evidence="4">TISTR 2562</strain>
    </source>
</reference>
<accession>A0ABW5TZF6</accession>
<dbReference type="Pfam" id="PF16694">
    <property type="entry name" value="Cytochrome_P460"/>
    <property type="match status" value="1"/>
</dbReference>
<organism evidence="3 4">
    <name type="scientific">Sulfitobacter aestuarii</name>
    <dbReference type="NCBI Taxonomy" id="2161676"/>
    <lineage>
        <taxon>Bacteria</taxon>
        <taxon>Pseudomonadati</taxon>
        <taxon>Pseudomonadota</taxon>
        <taxon>Alphaproteobacteria</taxon>
        <taxon>Rhodobacterales</taxon>
        <taxon>Roseobacteraceae</taxon>
        <taxon>Sulfitobacter</taxon>
    </lineage>
</organism>
<dbReference type="CDD" id="cd20716">
    <property type="entry name" value="cyt_P460_fam"/>
    <property type="match status" value="1"/>
</dbReference>
<keyword evidence="1" id="KW-0732">Signal</keyword>
<dbReference type="RefSeq" id="WP_386372033.1">
    <property type="nucleotide sequence ID" value="NZ_JBHUMP010000003.1"/>
</dbReference>
<feature type="chain" id="PRO_5045300977" evidence="1">
    <location>
        <begin position="22"/>
        <end position="177"/>
    </location>
</feature>
<keyword evidence="4" id="KW-1185">Reference proteome</keyword>
<dbReference type="Gene3D" id="3.50.70.20">
    <property type="entry name" value="Cytochrome P460"/>
    <property type="match status" value="1"/>
</dbReference>
<dbReference type="Proteomes" id="UP001597474">
    <property type="component" value="Unassembled WGS sequence"/>
</dbReference>
<evidence type="ECO:0000259" key="2">
    <source>
        <dbReference type="Pfam" id="PF16694"/>
    </source>
</evidence>
<feature type="domain" description="Cytochrome P460" evidence="2">
    <location>
        <begin position="82"/>
        <end position="175"/>
    </location>
</feature>
<name>A0ABW5TZF6_9RHOB</name>
<dbReference type="InterPro" id="IPR038142">
    <property type="entry name" value="Cytochrome_P460_sp"/>
</dbReference>
<comment type="caution">
    <text evidence="3">The sequence shown here is derived from an EMBL/GenBank/DDBJ whole genome shotgun (WGS) entry which is preliminary data.</text>
</comment>